<dbReference type="PANTHER" id="PTHR10353:SF154">
    <property type="entry name" value="BETA-GLUCOSIDASE 9-RELATED"/>
    <property type="match status" value="1"/>
</dbReference>
<dbReference type="Proteomes" id="UP001374535">
    <property type="component" value="Chromosome 6"/>
</dbReference>
<keyword evidence="3" id="KW-0732">Signal</keyword>
<dbReference type="InterPro" id="IPR001360">
    <property type="entry name" value="Glyco_hydro_1"/>
</dbReference>
<gene>
    <name evidence="4" type="ORF">V8G54_019870</name>
</gene>
<protein>
    <recommendedName>
        <fullName evidence="6">Beta-glucosidase</fullName>
    </recommendedName>
</protein>
<evidence type="ECO:0000256" key="2">
    <source>
        <dbReference type="RuleBase" id="RU003690"/>
    </source>
</evidence>
<sequence>MEILSPLRIWKTILTILSVALNPSLSAKLQDSHIPETFPLSDIDTGFGLSTTQVEGAATEGGRGPGIWDDRINRNKDGTIEGGVNQEGVDFYNHLIDELLANGITPFVTILHFDYPLAIQEKLHGFLNSSIV</sequence>
<evidence type="ECO:0008006" key="6">
    <source>
        <dbReference type="Google" id="ProtNLM"/>
    </source>
</evidence>
<dbReference type="GO" id="GO:0005975">
    <property type="term" value="P:carbohydrate metabolic process"/>
    <property type="evidence" value="ECO:0007669"/>
    <property type="project" value="InterPro"/>
</dbReference>
<dbReference type="Pfam" id="PF00232">
    <property type="entry name" value="Glyco_hydro_1"/>
    <property type="match status" value="1"/>
</dbReference>
<feature type="chain" id="PRO_5042849404" description="Beta-glucosidase" evidence="3">
    <location>
        <begin position="27"/>
        <end position="132"/>
    </location>
</feature>
<feature type="signal peptide" evidence="3">
    <location>
        <begin position="1"/>
        <end position="26"/>
    </location>
</feature>
<keyword evidence="5" id="KW-1185">Reference proteome</keyword>
<dbReference type="Gene3D" id="3.20.20.80">
    <property type="entry name" value="Glycosidases"/>
    <property type="match status" value="1"/>
</dbReference>
<evidence type="ECO:0000256" key="3">
    <source>
        <dbReference type="SAM" id="SignalP"/>
    </source>
</evidence>
<organism evidence="4 5">
    <name type="scientific">Vigna mungo</name>
    <name type="common">Black gram</name>
    <name type="synonym">Phaseolus mungo</name>
    <dbReference type="NCBI Taxonomy" id="3915"/>
    <lineage>
        <taxon>Eukaryota</taxon>
        <taxon>Viridiplantae</taxon>
        <taxon>Streptophyta</taxon>
        <taxon>Embryophyta</taxon>
        <taxon>Tracheophyta</taxon>
        <taxon>Spermatophyta</taxon>
        <taxon>Magnoliopsida</taxon>
        <taxon>eudicotyledons</taxon>
        <taxon>Gunneridae</taxon>
        <taxon>Pentapetalae</taxon>
        <taxon>rosids</taxon>
        <taxon>fabids</taxon>
        <taxon>Fabales</taxon>
        <taxon>Fabaceae</taxon>
        <taxon>Papilionoideae</taxon>
        <taxon>50 kb inversion clade</taxon>
        <taxon>NPAAA clade</taxon>
        <taxon>indigoferoid/millettioid clade</taxon>
        <taxon>Phaseoleae</taxon>
        <taxon>Vigna</taxon>
    </lineage>
</organism>
<evidence type="ECO:0000313" key="4">
    <source>
        <dbReference type="EMBL" id="WVZ06524.1"/>
    </source>
</evidence>
<name>A0AAQ3NAW1_VIGMU</name>
<dbReference type="AlphaFoldDB" id="A0AAQ3NAW1"/>
<reference evidence="4 5" key="1">
    <citation type="journal article" date="2023" name="Life. Sci Alliance">
        <title>Evolutionary insights into 3D genome organization and epigenetic landscape of Vigna mungo.</title>
        <authorList>
            <person name="Junaid A."/>
            <person name="Singh B."/>
            <person name="Bhatia S."/>
        </authorList>
    </citation>
    <scope>NUCLEOTIDE SEQUENCE [LARGE SCALE GENOMIC DNA]</scope>
    <source>
        <strain evidence="4">Urdbean</strain>
    </source>
</reference>
<dbReference type="PANTHER" id="PTHR10353">
    <property type="entry name" value="GLYCOSYL HYDROLASE"/>
    <property type="match status" value="1"/>
</dbReference>
<proteinExistence type="inferred from homology"/>
<dbReference type="SUPFAM" id="SSF51445">
    <property type="entry name" value="(Trans)glycosidases"/>
    <property type="match status" value="1"/>
</dbReference>
<accession>A0AAQ3NAW1</accession>
<evidence type="ECO:0000256" key="1">
    <source>
        <dbReference type="ARBA" id="ARBA00010838"/>
    </source>
</evidence>
<dbReference type="GO" id="GO:0008422">
    <property type="term" value="F:beta-glucosidase activity"/>
    <property type="evidence" value="ECO:0007669"/>
    <property type="project" value="TreeGrafter"/>
</dbReference>
<dbReference type="EMBL" id="CP144695">
    <property type="protein sequence ID" value="WVZ06524.1"/>
    <property type="molecule type" value="Genomic_DNA"/>
</dbReference>
<dbReference type="InterPro" id="IPR017853">
    <property type="entry name" value="GH"/>
</dbReference>
<comment type="similarity">
    <text evidence="1 2">Belongs to the glycosyl hydrolase 1 family.</text>
</comment>
<evidence type="ECO:0000313" key="5">
    <source>
        <dbReference type="Proteomes" id="UP001374535"/>
    </source>
</evidence>